<proteinExistence type="predicted"/>
<keyword evidence="1" id="KW-1133">Transmembrane helix</keyword>
<dbReference type="Proteomes" id="UP000290253">
    <property type="component" value="Unassembled WGS sequence"/>
</dbReference>
<dbReference type="Pfam" id="PF20136">
    <property type="entry name" value="DUF6526"/>
    <property type="match status" value="1"/>
</dbReference>
<reference evidence="2 3" key="1">
    <citation type="journal article" date="2016" name="Int. J. Syst. Evol. Microbiol.">
        <title>Acidipila dinghuensis sp. nov., an acidobacterium isolated from forest soil.</title>
        <authorList>
            <person name="Jiang Y.W."/>
            <person name="Wang J."/>
            <person name="Chen M.H."/>
            <person name="Lv Y.Y."/>
            <person name="Qiu L.H."/>
        </authorList>
    </citation>
    <scope>NUCLEOTIDE SEQUENCE [LARGE SCALE GENOMIC DNA]</scope>
    <source>
        <strain evidence="2 3">DHOF10</strain>
    </source>
</reference>
<protein>
    <submittedName>
        <fullName evidence="2">Uncharacterized protein</fullName>
    </submittedName>
</protein>
<dbReference type="OrthoDB" id="765463at2"/>
<evidence type="ECO:0000256" key="1">
    <source>
        <dbReference type="SAM" id="Phobius"/>
    </source>
</evidence>
<feature type="transmembrane region" description="Helical" evidence="1">
    <location>
        <begin position="20"/>
        <end position="38"/>
    </location>
</feature>
<keyword evidence="1" id="KW-0472">Membrane</keyword>
<accession>A0A4Q1SGZ3</accession>
<sequence length="144" mass="16561">MNSQPQGYANHAKFQPVIHFFLLPVLLANFILCVVWAVRHPGFQTVWMVVMAVALLVLMPLLRLNPLKVQDRVIRLEERVRLAALLPEPLKARIPELSVDQLIGLRFASDAELPALAARAMNEKLDRKQIKQAIQNWRPDDWRL</sequence>
<gene>
    <name evidence="2" type="ORF">ESZ00_01355</name>
</gene>
<evidence type="ECO:0000313" key="3">
    <source>
        <dbReference type="Proteomes" id="UP000290253"/>
    </source>
</evidence>
<organism evidence="2 3">
    <name type="scientific">Silvibacterium dinghuense</name>
    <dbReference type="NCBI Taxonomy" id="1560006"/>
    <lineage>
        <taxon>Bacteria</taxon>
        <taxon>Pseudomonadati</taxon>
        <taxon>Acidobacteriota</taxon>
        <taxon>Terriglobia</taxon>
        <taxon>Terriglobales</taxon>
        <taxon>Acidobacteriaceae</taxon>
        <taxon>Silvibacterium</taxon>
    </lineage>
</organism>
<dbReference type="AlphaFoldDB" id="A0A4Q1SGZ3"/>
<comment type="caution">
    <text evidence="2">The sequence shown here is derived from an EMBL/GenBank/DDBJ whole genome shotgun (WGS) entry which is preliminary data.</text>
</comment>
<evidence type="ECO:0000313" key="2">
    <source>
        <dbReference type="EMBL" id="RXS96625.1"/>
    </source>
</evidence>
<keyword evidence="3" id="KW-1185">Reference proteome</keyword>
<name>A0A4Q1SGZ3_9BACT</name>
<keyword evidence="1" id="KW-0812">Transmembrane</keyword>
<feature type="transmembrane region" description="Helical" evidence="1">
    <location>
        <begin position="44"/>
        <end position="62"/>
    </location>
</feature>
<dbReference type="EMBL" id="SDMK01000001">
    <property type="protein sequence ID" value="RXS96625.1"/>
    <property type="molecule type" value="Genomic_DNA"/>
</dbReference>
<dbReference type="RefSeq" id="WP_129206375.1">
    <property type="nucleotide sequence ID" value="NZ_BMGU01000001.1"/>
</dbReference>
<dbReference type="InterPro" id="IPR045385">
    <property type="entry name" value="DUF6526"/>
</dbReference>